<dbReference type="Pfam" id="PF07589">
    <property type="entry name" value="PEP-CTERM"/>
    <property type="match status" value="1"/>
</dbReference>
<sequence length="155" mass="16718">MKVLTTLAFSLAASSSAFAGLITVDYQATNSGYSSIAGSFSGTDTNNDGWLTFNELDNWNTNYGGGAGFADLNDLGDFDYTNNIWTPNAFQWDQVTEDAYMTWNNWSYSTSTSNYNWMFDTAVENIAAVPEPGSLALLGLGIVGLGLARRSKKAA</sequence>
<organism evidence="3 4">
    <name type="scientific">Saccharospirillum salsuginis</name>
    <dbReference type="NCBI Taxonomy" id="418750"/>
    <lineage>
        <taxon>Bacteria</taxon>
        <taxon>Pseudomonadati</taxon>
        <taxon>Pseudomonadota</taxon>
        <taxon>Gammaproteobacteria</taxon>
        <taxon>Oceanospirillales</taxon>
        <taxon>Saccharospirillaceae</taxon>
        <taxon>Saccharospirillum</taxon>
    </lineage>
</organism>
<protein>
    <recommendedName>
        <fullName evidence="2">Ice-binding protein C-terminal domain-containing protein</fullName>
    </recommendedName>
</protein>
<accession>A0A918K2J6</accession>
<keyword evidence="4" id="KW-1185">Reference proteome</keyword>
<proteinExistence type="predicted"/>
<dbReference type="PROSITE" id="PS00018">
    <property type="entry name" value="EF_HAND_1"/>
    <property type="match status" value="1"/>
</dbReference>
<dbReference type="AlphaFoldDB" id="A0A918K2J6"/>
<evidence type="ECO:0000259" key="2">
    <source>
        <dbReference type="Pfam" id="PF07589"/>
    </source>
</evidence>
<dbReference type="InterPro" id="IPR018247">
    <property type="entry name" value="EF_Hand_1_Ca_BS"/>
</dbReference>
<evidence type="ECO:0000313" key="4">
    <source>
        <dbReference type="Proteomes" id="UP000626148"/>
    </source>
</evidence>
<feature type="domain" description="Ice-binding protein C-terminal" evidence="2">
    <location>
        <begin position="128"/>
        <end position="150"/>
    </location>
</feature>
<dbReference type="NCBIfam" id="TIGR02595">
    <property type="entry name" value="PEP_CTERM"/>
    <property type="match status" value="1"/>
</dbReference>
<keyword evidence="1" id="KW-0732">Signal</keyword>
<evidence type="ECO:0000256" key="1">
    <source>
        <dbReference type="SAM" id="SignalP"/>
    </source>
</evidence>
<evidence type="ECO:0000313" key="3">
    <source>
        <dbReference type="EMBL" id="GGX43763.1"/>
    </source>
</evidence>
<comment type="caution">
    <text evidence="3">The sequence shown here is derived from an EMBL/GenBank/DDBJ whole genome shotgun (WGS) entry which is preliminary data.</text>
</comment>
<gene>
    <name evidence="3" type="ORF">GCM10007392_08140</name>
</gene>
<name>A0A918K2J6_9GAMM</name>
<dbReference type="EMBL" id="BMXR01000002">
    <property type="protein sequence ID" value="GGX43763.1"/>
    <property type="molecule type" value="Genomic_DNA"/>
</dbReference>
<dbReference type="InterPro" id="IPR013424">
    <property type="entry name" value="Ice-binding_C"/>
</dbReference>
<dbReference type="Proteomes" id="UP000626148">
    <property type="component" value="Unassembled WGS sequence"/>
</dbReference>
<dbReference type="RefSeq" id="WP_189607219.1">
    <property type="nucleotide sequence ID" value="NZ_BMXR01000002.1"/>
</dbReference>
<reference evidence="3" key="2">
    <citation type="submission" date="2020-09" db="EMBL/GenBank/DDBJ databases">
        <authorList>
            <person name="Sun Q."/>
            <person name="Kim S."/>
        </authorList>
    </citation>
    <scope>NUCLEOTIDE SEQUENCE</scope>
    <source>
        <strain evidence="3">KCTC 22169</strain>
    </source>
</reference>
<reference evidence="3" key="1">
    <citation type="journal article" date="2014" name="Int. J. Syst. Evol. Microbiol.">
        <title>Complete genome sequence of Corynebacterium casei LMG S-19264T (=DSM 44701T), isolated from a smear-ripened cheese.</title>
        <authorList>
            <consortium name="US DOE Joint Genome Institute (JGI-PGF)"/>
            <person name="Walter F."/>
            <person name="Albersmeier A."/>
            <person name="Kalinowski J."/>
            <person name="Ruckert C."/>
        </authorList>
    </citation>
    <scope>NUCLEOTIDE SEQUENCE</scope>
    <source>
        <strain evidence="3">KCTC 22169</strain>
    </source>
</reference>
<feature type="signal peptide" evidence="1">
    <location>
        <begin position="1"/>
        <end position="19"/>
    </location>
</feature>
<feature type="chain" id="PRO_5036813349" description="Ice-binding protein C-terminal domain-containing protein" evidence="1">
    <location>
        <begin position="20"/>
        <end position="155"/>
    </location>
</feature>